<evidence type="ECO:0000256" key="12">
    <source>
        <dbReference type="ARBA" id="ARBA00047973"/>
    </source>
</evidence>
<comment type="subunit">
    <text evidence="4">Homotrimer.</text>
</comment>
<dbReference type="EC" id="4.1.1.112" evidence="6"/>
<evidence type="ECO:0000256" key="5">
    <source>
        <dbReference type="ARBA" id="ARBA00012213"/>
    </source>
</evidence>
<evidence type="ECO:0000256" key="11">
    <source>
        <dbReference type="ARBA" id="ARBA00032305"/>
    </source>
</evidence>
<dbReference type="PANTHER" id="PTHR33254">
    <property type="entry name" value="4-HYDROXY-4-METHYL-2-OXOGLUTARATE ALDOLASE 3-RELATED"/>
    <property type="match status" value="1"/>
</dbReference>
<reference evidence="14 15" key="1">
    <citation type="journal article" date="2017" name="Int. J. Syst. Evol. Microbiol.">
        <title>Solibacillus kalamii sp. nov., isolated from a high-efficiency particulate arrestance filter system used in the International Space Station.</title>
        <authorList>
            <person name="Checinska Sielaff A."/>
            <person name="Kumar R.M."/>
            <person name="Pal D."/>
            <person name="Mayilraj S."/>
            <person name="Venkateswaran K."/>
        </authorList>
    </citation>
    <scope>NUCLEOTIDE SEQUENCE [LARGE SCALE GENOMIC DNA]</scope>
    <source>
        <strain evidence="14 15">ISSFR-015</strain>
    </source>
</reference>
<evidence type="ECO:0000256" key="4">
    <source>
        <dbReference type="ARBA" id="ARBA00011233"/>
    </source>
</evidence>
<evidence type="ECO:0000313" key="14">
    <source>
        <dbReference type="EMBL" id="OUZ37293.1"/>
    </source>
</evidence>
<keyword evidence="13" id="KW-0175">Coiled coil</keyword>
<dbReference type="EMBL" id="NHNT01000020">
    <property type="protein sequence ID" value="OUZ37293.1"/>
    <property type="molecule type" value="Genomic_DNA"/>
</dbReference>
<dbReference type="Gene3D" id="3.50.30.40">
    <property type="entry name" value="Ribonuclease E inhibitor RraA/RraA-like"/>
    <property type="match status" value="1"/>
</dbReference>
<evidence type="ECO:0000256" key="2">
    <source>
        <dbReference type="ARBA" id="ARBA00001968"/>
    </source>
</evidence>
<dbReference type="Pfam" id="PF03737">
    <property type="entry name" value="RraA-like"/>
    <property type="match status" value="1"/>
</dbReference>
<dbReference type="SUPFAM" id="SSF89562">
    <property type="entry name" value="RraA-like"/>
    <property type="match status" value="1"/>
</dbReference>
<evidence type="ECO:0000256" key="7">
    <source>
        <dbReference type="ARBA" id="ARBA00016549"/>
    </source>
</evidence>
<keyword evidence="15" id="KW-1185">Reference proteome</keyword>
<sequence length="206" mass="21350">MTLSMVERLRALPTTAISDATGGHTNVASAIKPLAEHFKIAGKARTVRLPDGENGAVLEAISQAEKGEILVIDAKGNTNRAVAGDFVMQLAQGVGVQGFVVDGVIRDIAAAKEIDFPVFSLGTTVAAGNKHGGGTVGIAVSVGNVAVQTSDYVIGDSDGVVIIPQKDIEQIIEAAEAKVAKDEERAHEALHNGEASIRAYLAKVMK</sequence>
<organism evidence="14 15">
    <name type="scientific">Solibacillus kalamii</name>
    <dbReference type="NCBI Taxonomy" id="1748298"/>
    <lineage>
        <taxon>Bacteria</taxon>
        <taxon>Bacillati</taxon>
        <taxon>Bacillota</taxon>
        <taxon>Bacilli</taxon>
        <taxon>Bacillales</taxon>
        <taxon>Caryophanaceae</taxon>
        <taxon>Solibacillus</taxon>
    </lineage>
</organism>
<evidence type="ECO:0000256" key="3">
    <source>
        <dbReference type="ARBA" id="ARBA00008621"/>
    </source>
</evidence>
<feature type="coiled-coil region" evidence="13">
    <location>
        <begin position="165"/>
        <end position="192"/>
    </location>
</feature>
<dbReference type="InterPro" id="IPR036704">
    <property type="entry name" value="RraA/RraA-like_sf"/>
</dbReference>
<dbReference type="CDD" id="cd16841">
    <property type="entry name" value="RraA_family"/>
    <property type="match status" value="1"/>
</dbReference>
<evidence type="ECO:0000256" key="13">
    <source>
        <dbReference type="SAM" id="Coils"/>
    </source>
</evidence>
<gene>
    <name evidence="14" type="ORF">CBM15_18665</name>
</gene>
<dbReference type="PANTHER" id="PTHR33254:SF4">
    <property type="entry name" value="4-HYDROXY-4-METHYL-2-OXOGLUTARATE ALDOLASE 3-RELATED"/>
    <property type="match status" value="1"/>
</dbReference>
<accession>A0ABX3ZC04</accession>
<evidence type="ECO:0000256" key="10">
    <source>
        <dbReference type="ARBA" id="ARBA00030169"/>
    </source>
</evidence>
<dbReference type="Proteomes" id="UP000196594">
    <property type="component" value="Unassembled WGS sequence"/>
</dbReference>
<evidence type="ECO:0000256" key="8">
    <source>
        <dbReference type="ARBA" id="ARBA00025046"/>
    </source>
</evidence>
<comment type="function">
    <text evidence="8">Catalyzes the aldol cleavage of 4-hydroxy-4-methyl-2-oxoglutarate (HMG) into 2 molecules of pyruvate. Also contains a secondary oxaloacetate (OAA) decarboxylase activity due to the common pyruvate enolate transition state formed following C-C bond cleavage in the retro-aldol and decarboxylation reactions.</text>
</comment>
<protein>
    <recommendedName>
        <fullName evidence="7">Putative 4-hydroxy-4-methyl-2-oxoglutarate aldolase</fullName>
        <ecNumber evidence="6">4.1.1.112</ecNumber>
        <ecNumber evidence="5">4.1.3.17</ecNumber>
    </recommendedName>
    <alternativeName>
        <fullName evidence="11">Oxaloacetate decarboxylase</fullName>
    </alternativeName>
    <alternativeName>
        <fullName evidence="9">Regulator of ribonuclease activity homolog</fullName>
    </alternativeName>
    <alternativeName>
        <fullName evidence="10">RraA-like protein</fullName>
    </alternativeName>
</protein>
<evidence type="ECO:0000256" key="6">
    <source>
        <dbReference type="ARBA" id="ARBA00012947"/>
    </source>
</evidence>
<name>A0ABX3ZC04_9BACL</name>
<comment type="similarity">
    <text evidence="3">Belongs to the class II aldolase/RraA-like family.</text>
</comment>
<evidence type="ECO:0000313" key="15">
    <source>
        <dbReference type="Proteomes" id="UP000196594"/>
    </source>
</evidence>
<proteinExistence type="inferred from homology"/>
<comment type="caution">
    <text evidence="14">The sequence shown here is derived from an EMBL/GenBank/DDBJ whole genome shotgun (WGS) entry which is preliminary data.</text>
</comment>
<evidence type="ECO:0000256" key="9">
    <source>
        <dbReference type="ARBA" id="ARBA00029596"/>
    </source>
</evidence>
<comment type="cofactor">
    <cofactor evidence="2">
        <name>a divalent metal cation</name>
        <dbReference type="ChEBI" id="CHEBI:60240"/>
    </cofactor>
</comment>
<dbReference type="RefSeq" id="WP_087618631.1">
    <property type="nucleotide sequence ID" value="NZ_JAFBEY010000019.1"/>
</dbReference>
<evidence type="ECO:0000256" key="1">
    <source>
        <dbReference type="ARBA" id="ARBA00001342"/>
    </source>
</evidence>
<comment type="catalytic activity">
    <reaction evidence="1">
        <text>4-hydroxy-4-methyl-2-oxoglutarate = 2 pyruvate</text>
        <dbReference type="Rhea" id="RHEA:22748"/>
        <dbReference type="ChEBI" id="CHEBI:15361"/>
        <dbReference type="ChEBI" id="CHEBI:58276"/>
        <dbReference type="EC" id="4.1.3.17"/>
    </reaction>
</comment>
<dbReference type="EC" id="4.1.3.17" evidence="5"/>
<comment type="catalytic activity">
    <reaction evidence="12">
        <text>oxaloacetate + H(+) = pyruvate + CO2</text>
        <dbReference type="Rhea" id="RHEA:15641"/>
        <dbReference type="ChEBI" id="CHEBI:15361"/>
        <dbReference type="ChEBI" id="CHEBI:15378"/>
        <dbReference type="ChEBI" id="CHEBI:16452"/>
        <dbReference type="ChEBI" id="CHEBI:16526"/>
        <dbReference type="EC" id="4.1.1.112"/>
    </reaction>
</comment>
<dbReference type="InterPro" id="IPR005493">
    <property type="entry name" value="RraA/RraA-like"/>
</dbReference>